<keyword evidence="2" id="KW-1185">Reference proteome</keyword>
<gene>
    <name evidence="1" type="ORF">HV819_07865</name>
</gene>
<evidence type="ECO:0000313" key="1">
    <source>
        <dbReference type="EMBL" id="NVF11893.1"/>
    </source>
</evidence>
<dbReference type="InterPro" id="IPR046242">
    <property type="entry name" value="DUF6275"/>
</dbReference>
<comment type="caution">
    <text evidence="1">The sequence shown here is derived from an EMBL/GenBank/DDBJ whole genome shotgun (WGS) entry which is preliminary data.</text>
</comment>
<name>A0ABX2NB59_9FIRM</name>
<proteinExistence type="predicted"/>
<dbReference type="EMBL" id="JABVBA010000007">
    <property type="protein sequence ID" value="NVF11893.1"/>
    <property type="molecule type" value="Genomic_DNA"/>
</dbReference>
<protein>
    <submittedName>
        <fullName evidence="1">Uncharacterized protein</fullName>
    </submittedName>
</protein>
<organism evidence="1 2">
    <name type="scientific">Anaerococcus faecalis</name>
    <dbReference type="NCBI Taxonomy" id="2742993"/>
    <lineage>
        <taxon>Bacteria</taxon>
        <taxon>Bacillati</taxon>
        <taxon>Bacillota</taxon>
        <taxon>Tissierellia</taxon>
        <taxon>Tissierellales</taxon>
        <taxon>Peptoniphilaceae</taxon>
        <taxon>Anaerococcus</taxon>
    </lineage>
</organism>
<evidence type="ECO:0000313" key="2">
    <source>
        <dbReference type="Proteomes" id="UP000540919"/>
    </source>
</evidence>
<dbReference type="Pfam" id="PF19791">
    <property type="entry name" value="DUF6275"/>
    <property type="match status" value="1"/>
</dbReference>
<dbReference type="Proteomes" id="UP000540919">
    <property type="component" value="Unassembled WGS sequence"/>
</dbReference>
<reference evidence="1 2" key="1">
    <citation type="submission" date="2020-06" db="EMBL/GenBank/DDBJ databases">
        <title>Anaerococcus sp. nov., isolated form swine feces.</title>
        <authorList>
            <person name="Yu S."/>
        </authorList>
    </citation>
    <scope>NUCLEOTIDE SEQUENCE [LARGE SCALE GENOMIC DNA]</scope>
    <source>
        <strain evidence="1 2">AGMB00486</strain>
    </source>
</reference>
<sequence length="95" mass="11237">MKHEEFLKLSQRKVAEYENKRVDIKEEIDADDVFAVWTCKTLQNSKCLMSTPIKGAYYYEFTYNGDMGEIYMVVYKKVENIPLNEEGKIIVERVK</sequence>
<accession>A0ABX2NB59</accession>